<reference evidence="3 4" key="1">
    <citation type="submission" date="2018-08" db="EMBL/GenBank/DDBJ databases">
        <title>Salinimonas sediminis sp. nov., a piezophilic bacterium isolated from a deep-sea sediment sample from the New Britain Trench.</title>
        <authorList>
            <person name="Cao J."/>
        </authorList>
    </citation>
    <scope>NUCLEOTIDE SEQUENCE [LARGE SCALE GENOMIC DNA]</scope>
    <source>
        <strain evidence="3 4">N102</strain>
    </source>
</reference>
<feature type="region of interest" description="Disordered" evidence="2">
    <location>
        <begin position="1"/>
        <end position="25"/>
    </location>
</feature>
<dbReference type="PANTHER" id="PTHR42964:SF1">
    <property type="entry name" value="POLYKETIDE BIOSYNTHESIS ENOYL-COA HYDRATASE PKSH-RELATED"/>
    <property type="match status" value="1"/>
</dbReference>
<dbReference type="EMBL" id="CP031769">
    <property type="protein sequence ID" value="AXR06246.1"/>
    <property type="molecule type" value="Genomic_DNA"/>
</dbReference>
<proteinExistence type="inferred from homology"/>
<dbReference type="InterPro" id="IPR029045">
    <property type="entry name" value="ClpP/crotonase-like_dom_sf"/>
</dbReference>
<dbReference type="GO" id="GO:0008300">
    <property type="term" value="P:isoprenoid catabolic process"/>
    <property type="evidence" value="ECO:0007669"/>
    <property type="project" value="TreeGrafter"/>
</dbReference>
<organism evidence="3 4">
    <name type="scientific">Salinimonas sediminis</name>
    <dbReference type="NCBI Taxonomy" id="2303538"/>
    <lineage>
        <taxon>Bacteria</taxon>
        <taxon>Pseudomonadati</taxon>
        <taxon>Pseudomonadota</taxon>
        <taxon>Gammaproteobacteria</taxon>
        <taxon>Alteromonadales</taxon>
        <taxon>Alteromonadaceae</taxon>
        <taxon>Alteromonas/Salinimonas group</taxon>
        <taxon>Salinimonas</taxon>
    </lineage>
</organism>
<keyword evidence="3" id="KW-0413">Isomerase</keyword>
<dbReference type="GO" id="GO:0016853">
    <property type="term" value="F:isomerase activity"/>
    <property type="evidence" value="ECO:0007669"/>
    <property type="project" value="UniProtKB-KW"/>
</dbReference>
<evidence type="ECO:0000256" key="2">
    <source>
        <dbReference type="SAM" id="MobiDB-lite"/>
    </source>
</evidence>
<dbReference type="InterPro" id="IPR001753">
    <property type="entry name" value="Enoyl-CoA_hydra/iso"/>
</dbReference>
<dbReference type="AlphaFoldDB" id="A0A346NL39"/>
<keyword evidence="4" id="KW-1185">Reference proteome</keyword>
<gene>
    <name evidence="3" type="ORF">D0Y50_07635</name>
</gene>
<dbReference type="RefSeq" id="WP_117316266.1">
    <property type="nucleotide sequence ID" value="NZ_CP031769.1"/>
</dbReference>
<dbReference type="OrthoDB" id="9807606at2"/>
<protein>
    <submittedName>
        <fullName evidence="3">Enoyl-CoA hydratase/isomerase family protein</fullName>
    </submittedName>
</protein>
<dbReference type="Gene3D" id="1.10.12.10">
    <property type="entry name" value="Lyase 2-enoyl-coa Hydratase, Chain A, domain 2"/>
    <property type="match status" value="1"/>
</dbReference>
<dbReference type="KEGG" id="salm:D0Y50_07635"/>
<comment type="similarity">
    <text evidence="1">Belongs to the enoyl-CoA hydratase/isomerase family.</text>
</comment>
<evidence type="ECO:0000313" key="4">
    <source>
        <dbReference type="Proteomes" id="UP000262073"/>
    </source>
</evidence>
<dbReference type="Pfam" id="PF00378">
    <property type="entry name" value="ECH_1"/>
    <property type="match status" value="1"/>
</dbReference>
<feature type="compositionally biased region" description="Polar residues" evidence="2">
    <location>
        <begin position="1"/>
        <end position="16"/>
    </location>
</feature>
<dbReference type="CDD" id="cd06558">
    <property type="entry name" value="crotonase-like"/>
    <property type="match status" value="1"/>
</dbReference>
<evidence type="ECO:0000256" key="1">
    <source>
        <dbReference type="ARBA" id="ARBA00005254"/>
    </source>
</evidence>
<dbReference type="InterPro" id="IPR014748">
    <property type="entry name" value="Enoyl-CoA_hydra_C"/>
</dbReference>
<name>A0A346NL39_9ALTE</name>
<dbReference type="PANTHER" id="PTHR42964">
    <property type="entry name" value="ENOYL-COA HYDRATASE"/>
    <property type="match status" value="1"/>
</dbReference>
<sequence>MTTFSATSGEFSSSAASARDEAPTPVTYSVDKRGVAIVTLNNPHKHNAFDDGMIATLTTLFKQAAEDDSVRAVLLRAQGKSFSAGADLQWMQRMAGYSEAQNQRDAMALATMLQTLYTLPKPTIARVQGAAFGGAVGLIACCDIAIGSRLSKFCLSEVRIGLIPATIAPYVVEAMGARVCRRYFQTAEVFSARRARRLGLLSEAVTEDELDSTIDEIITQILKNGPQAVGQAKTLVEYVAGVPIDAALMSKTSQWIAAIRVSDEGQQGLQAFLAKQPAPWQETN</sequence>
<evidence type="ECO:0000313" key="3">
    <source>
        <dbReference type="EMBL" id="AXR06246.1"/>
    </source>
</evidence>
<dbReference type="Gene3D" id="3.90.226.10">
    <property type="entry name" value="2-enoyl-CoA Hydratase, Chain A, domain 1"/>
    <property type="match status" value="1"/>
</dbReference>
<dbReference type="Proteomes" id="UP000262073">
    <property type="component" value="Chromosome"/>
</dbReference>
<dbReference type="SUPFAM" id="SSF52096">
    <property type="entry name" value="ClpP/crotonase"/>
    <property type="match status" value="1"/>
</dbReference>
<accession>A0A346NL39</accession>
<dbReference type="InterPro" id="IPR051683">
    <property type="entry name" value="Enoyl-CoA_Hydratase/Isomerase"/>
</dbReference>